<dbReference type="Gene3D" id="3.30.70.1070">
    <property type="entry name" value="Sporulation related repeat"/>
    <property type="match status" value="1"/>
</dbReference>
<dbReference type="Pfam" id="PF05036">
    <property type="entry name" value="SPOR"/>
    <property type="match status" value="1"/>
</dbReference>
<evidence type="ECO:0000313" key="4">
    <source>
        <dbReference type="Proteomes" id="UP000531251"/>
    </source>
</evidence>
<dbReference type="PANTHER" id="PTHR45011:SF1">
    <property type="entry name" value="DAP3-BINDING CELL DEATH ENHANCER 1"/>
    <property type="match status" value="1"/>
</dbReference>
<proteinExistence type="predicted"/>
<protein>
    <recommendedName>
        <fullName evidence="2">SPOR domain-containing protein</fullName>
    </recommendedName>
</protein>
<dbReference type="PROSITE" id="PS51724">
    <property type="entry name" value="SPOR"/>
    <property type="match status" value="1"/>
</dbReference>
<dbReference type="SUPFAM" id="SSF81901">
    <property type="entry name" value="HCP-like"/>
    <property type="match status" value="1"/>
</dbReference>
<dbReference type="InterPro" id="IPR052748">
    <property type="entry name" value="ISR_Activator"/>
</dbReference>
<keyword evidence="1" id="KW-0732">Signal</keyword>
<comment type="caution">
    <text evidence="3">The sequence shown here is derived from an EMBL/GenBank/DDBJ whole genome shotgun (WGS) entry which is preliminary data.</text>
</comment>
<dbReference type="RefSeq" id="WP_125973465.1">
    <property type="nucleotide sequence ID" value="NZ_BAAADY010000002.1"/>
</dbReference>
<dbReference type="InterPro" id="IPR007730">
    <property type="entry name" value="SPOR-like_dom"/>
</dbReference>
<feature type="domain" description="SPOR" evidence="2">
    <location>
        <begin position="226"/>
        <end position="298"/>
    </location>
</feature>
<organism evidence="3 4">
    <name type="scientific">Sphingomonas trueperi</name>
    <dbReference type="NCBI Taxonomy" id="53317"/>
    <lineage>
        <taxon>Bacteria</taxon>
        <taxon>Pseudomonadati</taxon>
        <taxon>Pseudomonadota</taxon>
        <taxon>Alphaproteobacteria</taxon>
        <taxon>Sphingomonadales</taxon>
        <taxon>Sphingomonadaceae</taxon>
        <taxon>Sphingomonas</taxon>
    </lineage>
</organism>
<evidence type="ECO:0000313" key="3">
    <source>
        <dbReference type="EMBL" id="NJB96977.1"/>
    </source>
</evidence>
<sequence>MRLTAALLLLASLALPAPALAQDAAVKAGVDAYNRGDYAGAMQAWRPAAEKGDADAQYNVGQIYKLGRGVPVDMVEAEKWYRLAALQGHDLGEANYGMMLFENGKREAAVPWLERAVANGEPRAQYLLGVMLFNGDGVARNWVRAYALMLRASAGGLDAATRTLAQMDQHIPALDRQQAQALAQRYAKETRTAAVPVAKSTPARQAPPVAVARAAKPTVAAAPPPPRATGSWRLQLGAFATPGNAERLWGQVRTRFPGRQPTYSKSGQLTRLLIGPFPSQAEAEKACGAIKPCMAVQR</sequence>
<dbReference type="Gene3D" id="1.25.40.10">
    <property type="entry name" value="Tetratricopeptide repeat domain"/>
    <property type="match status" value="1"/>
</dbReference>
<dbReference type="SUPFAM" id="SSF110997">
    <property type="entry name" value="Sporulation related repeat"/>
    <property type="match status" value="1"/>
</dbReference>
<dbReference type="PANTHER" id="PTHR45011">
    <property type="entry name" value="DAP3-BINDING CELL DEATH ENHANCER 1"/>
    <property type="match status" value="1"/>
</dbReference>
<dbReference type="InterPro" id="IPR036680">
    <property type="entry name" value="SPOR-like_sf"/>
</dbReference>
<feature type="signal peptide" evidence="1">
    <location>
        <begin position="1"/>
        <end position="21"/>
    </location>
</feature>
<dbReference type="InterPro" id="IPR006597">
    <property type="entry name" value="Sel1-like"/>
</dbReference>
<dbReference type="Pfam" id="PF08238">
    <property type="entry name" value="Sel1"/>
    <property type="match status" value="2"/>
</dbReference>
<feature type="chain" id="PRO_5031524463" description="SPOR domain-containing protein" evidence="1">
    <location>
        <begin position="22"/>
        <end position="298"/>
    </location>
</feature>
<name>A0A7X6BCT0_9SPHN</name>
<keyword evidence="4" id="KW-1185">Reference proteome</keyword>
<evidence type="ECO:0000256" key="1">
    <source>
        <dbReference type="SAM" id="SignalP"/>
    </source>
</evidence>
<dbReference type="InterPro" id="IPR011990">
    <property type="entry name" value="TPR-like_helical_dom_sf"/>
</dbReference>
<gene>
    <name evidence="3" type="ORF">GGR89_001283</name>
</gene>
<evidence type="ECO:0000259" key="2">
    <source>
        <dbReference type="PROSITE" id="PS51724"/>
    </source>
</evidence>
<dbReference type="Proteomes" id="UP000531251">
    <property type="component" value="Unassembled WGS sequence"/>
</dbReference>
<dbReference type="AlphaFoldDB" id="A0A7X6BCT0"/>
<dbReference type="GO" id="GO:0042834">
    <property type="term" value="F:peptidoglycan binding"/>
    <property type="evidence" value="ECO:0007669"/>
    <property type="project" value="InterPro"/>
</dbReference>
<dbReference type="EMBL" id="JAATJB010000003">
    <property type="protein sequence ID" value="NJB96977.1"/>
    <property type="molecule type" value="Genomic_DNA"/>
</dbReference>
<reference evidence="3 4" key="1">
    <citation type="submission" date="2020-03" db="EMBL/GenBank/DDBJ databases">
        <title>Genomic Encyclopedia of Type Strains, Phase IV (KMG-IV): sequencing the most valuable type-strain genomes for metagenomic binning, comparative biology and taxonomic classification.</title>
        <authorList>
            <person name="Goeker M."/>
        </authorList>
    </citation>
    <scope>NUCLEOTIDE SEQUENCE [LARGE SCALE GENOMIC DNA]</scope>
    <source>
        <strain evidence="3 4">DSM 7225</strain>
    </source>
</reference>
<accession>A0A7X6BCT0</accession>
<dbReference type="SMART" id="SM00671">
    <property type="entry name" value="SEL1"/>
    <property type="match status" value="4"/>
</dbReference>